<comment type="subcellular location">
    <subcellularLocation>
        <location evidence="1">Cytoplasm</location>
    </subcellularLocation>
</comment>
<evidence type="ECO:0000256" key="5">
    <source>
        <dbReference type="ARBA" id="ARBA00022679"/>
    </source>
</evidence>
<evidence type="ECO:0000259" key="7">
    <source>
        <dbReference type="Pfam" id="PF00793"/>
    </source>
</evidence>
<dbReference type="EC" id="2.5.1.55" evidence="3"/>
<dbReference type="AlphaFoldDB" id="A0A0F9D722"/>
<dbReference type="NCBIfam" id="NF003543">
    <property type="entry name" value="PRK05198.1"/>
    <property type="match status" value="1"/>
</dbReference>
<keyword evidence="5" id="KW-0808">Transferase</keyword>
<dbReference type="InterPro" id="IPR006269">
    <property type="entry name" value="KDO8P_synthase"/>
</dbReference>
<evidence type="ECO:0000256" key="2">
    <source>
        <dbReference type="ARBA" id="ARBA00010499"/>
    </source>
</evidence>
<dbReference type="Pfam" id="PF00793">
    <property type="entry name" value="DAHP_synth_1"/>
    <property type="match status" value="1"/>
</dbReference>
<accession>A0A0F9D722</accession>
<evidence type="ECO:0000256" key="1">
    <source>
        <dbReference type="ARBA" id="ARBA00004496"/>
    </source>
</evidence>
<sequence>MHIHVDNLFSTGNKQFFLIAGPCVLEDKALHEEIAMTLLMVKQALNIPVIFKASFDKANRSGHKGARGPGLVHGLDMLEEIRESYGLPTLTDIHEPRQARPVSKIVDVIQTPAALCRQTDMLLAAAATGRPINIKKGQWTSADDMARAVQKITEYHRGYPIAVTERGTFFGYGDIVVDMRNIPALQRDTGGCPVIFDATHSIQRPGLGPSGTSAGTPAYVAPLARAAIAAGADALFLEVHPKPLQAPSDGACMLPLDKLLPLLREIVSIREVLADHSDKRIADGTISSDETG</sequence>
<dbReference type="GO" id="GO:0008676">
    <property type="term" value="F:3-deoxy-8-phosphooctulonate synthase activity"/>
    <property type="evidence" value="ECO:0007669"/>
    <property type="project" value="UniProtKB-EC"/>
</dbReference>
<comment type="catalytic activity">
    <reaction evidence="6">
        <text>D-arabinose 5-phosphate + phosphoenolpyruvate + H2O = 3-deoxy-alpha-D-manno-2-octulosonate-8-phosphate + phosphate</text>
        <dbReference type="Rhea" id="RHEA:14053"/>
        <dbReference type="ChEBI" id="CHEBI:15377"/>
        <dbReference type="ChEBI" id="CHEBI:43474"/>
        <dbReference type="ChEBI" id="CHEBI:57693"/>
        <dbReference type="ChEBI" id="CHEBI:58702"/>
        <dbReference type="ChEBI" id="CHEBI:85985"/>
        <dbReference type="EC" id="2.5.1.55"/>
    </reaction>
</comment>
<dbReference type="Gene3D" id="3.20.20.70">
    <property type="entry name" value="Aldolase class I"/>
    <property type="match status" value="1"/>
</dbReference>
<proteinExistence type="inferred from homology"/>
<gene>
    <name evidence="8" type="ORF">LCGC14_2315210</name>
</gene>
<dbReference type="PANTHER" id="PTHR21057">
    <property type="entry name" value="PHOSPHO-2-DEHYDRO-3-DEOXYHEPTONATE ALDOLASE"/>
    <property type="match status" value="1"/>
</dbReference>
<comment type="caution">
    <text evidence="8">The sequence shown here is derived from an EMBL/GenBank/DDBJ whole genome shotgun (WGS) entry which is preliminary data.</text>
</comment>
<dbReference type="GO" id="GO:0005737">
    <property type="term" value="C:cytoplasm"/>
    <property type="evidence" value="ECO:0007669"/>
    <property type="project" value="UniProtKB-SubCell"/>
</dbReference>
<evidence type="ECO:0000256" key="4">
    <source>
        <dbReference type="ARBA" id="ARBA00022490"/>
    </source>
</evidence>
<organism evidence="8">
    <name type="scientific">marine sediment metagenome</name>
    <dbReference type="NCBI Taxonomy" id="412755"/>
    <lineage>
        <taxon>unclassified sequences</taxon>
        <taxon>metagenomes</taxon>
        <taxon>ecological metagenomes</taxon>
    </lineage>
</organism>
<protein>
    <recommendedName>
        <fullName evidence="3">3-deoxy-8-phosphooctulonate synthase</fullName>
        <ecNumber evidence="3">2.5.1.55</ecNumber>
    </recommendedName>
</protein>
<dbReference type="InterPro" id="IPR006218">
    <property type="entry name" value="DAHP1/KDSA"/>
</dbReference>
<evidence type="ECO:0000313" key="8">
    <source>
        <dbReference type="EMBL" id="KKL49466.1"/>
    </source>
</evidence>
<dbReference type="EMBL" id="LAZR01032948">
    <property type="protein sequence ID" value="KKL49466.1"/>
    <property type="molecule type" value="Genomic_DNA"/>
</dbReference>
<evidence type="ECO:0000256" key="3">
    <source>
        <dbReference type="ARBA" id="ARBA00012693"/>
    </source>
</evidence>
<dbReference type="NCBIfam" id="TIGR01362">
    <property type="entry name" value="KDO8P_synth"/>
    <property type="match status" value="1"/>
</dbReference>
<dbReference type="InterPro" id="IPR013785">
    <property type="entry name" value="Aldolase_TIM"/>
</dbReference>
<reference evidence="8" key="1">
    <citation type="journal article" date="2015" name="Nature">
        <title>Complex archaea that bridge the gap between prokaryotes and eukaryotes.</title>
        <authorList>
            <person name="Spang A."/>
            <person name="Saw J.H."/>
            <person name="Jorgensen S.L."/>
            <person name="Zaremba-Niedzwiedzka K."/>
            <person name="Martijn J."/>
            <person name="Lind A.E."/>
            <person name="van Eijk R."/>
            <person name="Schleper C."/>
            <person name="Guy L."/>
            <person name="Ettema T.J."/>
        </authorList>
    </citation>
    <scope>NUCLEOTIDE SEQUENCE</scope>
</reference>
<feature type="domain" description="DAHP synthetase I/KDSA" evidence="7">
    <location>
        <begin position="12"/>
        <end position="260"/>
    </location>
</feature>
<dbReference type="SUPFAM" id="SSF51569">
    <property type="entry name" value="Aldolase"/>
    <property type="match status" value="1"/>
</dbReference>
<evidence type="ECO:0000256" key="6">
    <source>
        <dbReference type="ARBA" id="ARBA00049112"/>
    </source>
</evidence>
<keyword evidence="4" id="KW-0963">Cytoplasm</keyword>
<name>A0A0F9D722_9ZZZZ</name>
<comment type="similarity">
    <text evidence="2">Belongs to the KdsA family.</text>
</comment>